<evidence type="ECO:0000313" key="2">
    <source>
        <dbReference type="EMBL" id="PCH43345.1"/>
    </source>
</evidence>
<name>A0A2H3JPC5_WOLCO</name>
<gene>
    <name evidence="2" type="ORF">WOLCODRAFT_159383</name>
</gene>
<dbReference type="Proteomes" id="UP000218811">
    <property type="component" value="Unassembled WGS sequence"/>
</dbReference>
<feature type="compositionally biased region" description="Polar residues" evidence="1">
    <location>
        <begin position="1"/>
        <end position="11"/>
    </location>
</feature>
<feature type="compositionally biased region" description="Acidic residues" evidence="1">
    <location>
        <begin position="41"/>
        <end position="50"/>
    </location>
</feature>
<feature type="region of interest" description="Disordered" evidence="1">
    <location>
        <begin position="1"/>
        <end position="60"/>
    </location>
</feature>
<sequence>MTSQAASTSQVGEHEITNPVNNPFGTESPIEINVHLPPIEEGSDEEEADGGEEREQPQGPLLFPREFGAFASPAFEYEAPPALTVNQAEERILGGVDATVSVRYHPEVLANVINDSIRASTHIAHAYAKQVKGWGEYDMKRLTRKFDQLRQYVIVQDARIRDLEDRLTRRVERAERLMSTTPAPAPATAAIAPIRKEKVPPPPEFSGTVSQEIPLYLAYNPVCRDLAPLVD</sequence>
<dbReference type="EMBL" id="KB468142">
    <property type="protein sequence ID" value="PCH43345.1"/>
    <property type="molecule type" value="Genomic_DNA"/>
</dbReference>
<organism evidence="2 3">
    <name type="scientific">Wolfiporia cocos (strain MD-104)</name>
    <name type="common">Brown rot fungus</name>
    <dbReference type="NCBI Taxonomy" id="742152"/>
    <lineage>
        <taxon>Eukaryota</taxon>
        <taxon>Fungi</taxon>
        <taxon>Dikarya</taxon>
        <taxon>Basidiomycota</taxon>
        <taxon>Agaricomycotina</taxon>
        <taxon>Agaricomycetes</taxon>
        <taxon>Polyporales</taxon>
        <taxon>Phaeolaceae</taxon>
        <taxon>Wolfiporia</taxon>
    </lineage>
</organism>
<reference evidence="2 3" key="1">
    <citation type="journal article" date="2012" name="Science">
        <title>The Paleozoic origin of enzymatic lignin decomposition reconstructed from 31 fungal genomes.</title>
        <authorList>
            <person name="Floudas D."/>
            <person name="Binder M."/>
            <person name="Riley R."/>
            <person name="Barry K."/>
            <person name="Blanchette R.A."/>
            <person name="Henrissat B."/>
            <person name="Martinez A.T."/>
            <person name="Otillar R."/>
            <person name="Spatafora J.W."/>
            <person name="Yadav J.S."/>
            <person name="Aerts A."/>
            <person name="Benoit I."/>
            <person name="Boyd A."/>
            <person name="Carlson A."/>
            <person name="Copeland A."/>
            <person name="Coutinho P.M."/>
            <person name="de Vries R.P."/>
            <person name="Ferreira P."/>
            <person name="Findley K."/>
            <person name="Foster B."/>
            <person name="Gaskell J."/>
            <person name="Glotzer D."/>
            <person name="Gorecki P."/>
            <person name="Heitman J."/>
            <person name="Hesse C."/>
            <person name="Hori C."/>
            <person name="Igarashi K."/>
            <person name="Jurgens J.A."/>
            <person name="Kallen N."/>
            <person name="Kersten P."/>
            <person name="Kohler A."/>
            <person name="Kuees U."/>
            <person name="Kumar T.K.A."/>
            <person name="Kuo A."/>
            <person name="LaButti K."/>
            <person name="Larrondo L.F."/>
            <person name="Lindquist E."/>
            <person name="Ling A."/>
            <person name="Lombard V."/>
            <person name="Lucas S."/>
            <person name="Lundell T."/>
            <person name="Martin R."/>
            <person name="McLaughlin D.J."/>
            <person name="Morgenstern I."/>
            <person name="Morin E."/>
            <person name="Murat C."/>
            <person name="Nagy L.G."/>
            <person name="Nolan M."/>
            <person name="Ohm R.A."/>
            <person name="Patyshakuliyeva A."/>
            <person name="Rokas A."/>
            <person name="Ruiz-Duenas F.J."/>
            <person name="Sabat G."/>
            <person name="Salamov A."/>
            <person name="Samejima M."/>
            <person name="Schmutz J."/>
            <person name="Slot J.C."/>
            <person name="St John F."/>
            <person name="Stenlid J."/>
            <person name="Sun H."/>
            <person name="Sun S."/>
            <person name="Syed K."/>
            <person name="Tsang A."/>
            <person name="Wiebenga A."/>
            <person name="Young D."/>
            <person name="Pisabarro A."/>
            <person name="Eastwood D.C."/>
            <person name="Martin F."/>
            <person name="Cullen D."/>
            <person name="Grigoriev I.V."/>
            <person name="Hibbett D.S."/>
        </authorList>
    </citation>
    <scope>NUCLEOTIDE SEQUENCE [LARGE SCALE GENOMIC DNA]</scope>
    <source>
        <strain evidence="2 3">MD-104</strain>
    </source>
</reference>
<proteinExistence type="predicted"/>
<dbReference type="AlphaFoldDB" id="A0A2H3JPC5"/>
<evidence type="ECO:0000313" key="3">
    <source>
        <dbReference type="Proteomes" id="UP000218811"/>
    </source>
</evidence>
<accession>A0A2H3JPC5</accession>
<keyword evidence="3" id="KW-1185">Reference proteome</keyword>
<protein>
    <submittedName>
        <fullName evidence="2">Uncharacterized protein</fullName>
    </submittedName>
</protein>
<evidence type="ECO:0000256" key="1">
    <source>
        <dbReference type="SAM" id="MobiDB-lite"/>
    </source>
</evidence>